<dbReference type="Pfam" id="PF02854">
    <property type="entry name" value="MIF4G"/>
    <property type="match status" value="1"/>
</dbReference>
<feature type="compositionally biased region" description="Polar residues" evidence="4">
    <location>
        <begin position="570"/>
        <end position="579"/>
    </location>
</feature>
<dbReference type="GeneID" id="39875354"/>
<dbReference type="VEuPathDB" id="PiroplasmaDB:BOVATA_030770"/>
<feature type="compositionally biased region" description="Basic and acidic residues" evidence="4">
    <location>
        <begin position="1"/>
        <end position="14"/>
    </location>
</feature>
<feature type="region of interest" description="Disordered" evidence="4">
    <location>
        <begin position="242"/>
        <end position="265"/>
    </location>
</feature>
<feature type="region of interest" description="Disordered" evidence="4">
    <location>
        <begin position="509"/>
        <end position="581"/>
    </location>
</feature>
<dbReference type="SUPFAM" id="SSF48371">
    <property type="entry name" value="ARM repeat"/>
    <property type="match status" value="2"/>
</dbReference>
<evidence type="ECO:0000256" key="3">
    <source>
        <dbReference type="ARBA" id="ARBA00022917"/>
    </source>
</evidence>
<feature type="region of interest" description="Disordered" evidence="4">
    <location>
        <begin position="132"/>
        <end position="186"/>
    </location>
</feature>
<evidence type="ECO:0000259" key="5">
    <source>
        <dbReference type="SMART" id="SM00543"/>
    </source>
</evidence>
<feature type="compositionally biased region" description="Polar residues" evidence="4">
    <location>
        <begin position="432"/>
        <end position="462"/>
    </location>
</feature>
<keyword evidence="2" id="KW-0396">Initiation factor</keyword>
<dbReference type="GO" id="GO:0003743">
    <property type="term" value="F:translation initiation factor activity"/>
    <property type="evidence" value="ECO:0007669"/>
    <property type="project" value="UniProtKB-KW"/>
</dbReference>
<feature type="compositionally biased region" description="Basic and acidic residues" evidence="4">
    <location>
        <begin position="533"/>
        <end position="551"/>
    </location>
</feature>
<feature type="region of interest" description="Disordered" evidence="4">
    <location>
        <begin position="355"/>
        <end position="475"/>
    </location>
</feature>
<evidence type="ECO:0000256" key="4">
    <source>
        <dbReference type="SAM" id="MobiDB-lite"/>
    </source>
</evidence>
<dbReference type="SMART" id="SM00543">
    <property type="entry name" value="MIF4G"/>
    <property type="match status" value="1"/>
</dbReference>
<dbReference type="EMBL" id="BDSA01000003">
    <property type="protein sequence ID" value="GBE61584.1"/>
    <property type="molecule type" value="Genomic_DNA"/>
</dbReference>
<dbReference type="GO" id="GO:0016281">
    <property type="term" value="C:eukaryotic translation initiation factor 4F complex"/>
    <property type="evidence" value="ECO:0007669"/>
    <property type="project" value="TreeGrafter"/>
</dbReference>
<comment type="similarity">
    <text evidence="1">Belongs to the eukaryotic initiation factor 4G family.</text>
</comment>
<evidence type="ECO:0000256" key="1">
    <source>
        <dbReference type="ARBA" id="ARBA00005775"/>
    </source>
</evidence>
<feature type="compositionally biased region" description="Polar residues" evidence="4">
    <location>
        <begin position="396"/>
        <end position="415"/>
    </location>
</feature>
<dbReference type="InterPro" id="IPR016024">
    <property type="entry name" value="ARM-type_fold"/>
</dbReference>
<reference evidence="6 7" key="1">
    <citation type="journal article" date="2017" name="BMC Genomics">
        <title>Whole-genome assembly of Babesia ovata and comparative genomics between closely related pathogens.</title>
        <authorList>
            <person name="Yamagishi J."/>
            <person name="Asada M."/>
            <person name="Hakimi H."/>
            <person name="Tanaka T.Q."/>
            <person name="Sugimoto C."/>
            <person name="Kawazu S."/>
        </authorList>
    </citation>
    <scope>NUCLEOTIDE SEQUENCE [LARGE SCALE GENOMIC DNA]</scope>
    <source>
        <strain evidence="6 7">Miyake</strain>
    </source>
</reference>
<dbReference type="Proteomes" id="UP000236319">
    <property type="component" value="Unassembled WGS sequence"/>
</dbReference>
<keyword evidence="7" id="KW-1185">Reference proteome</keyword>
<sequence length="1195" mass="133396">MTSTDEQEKAKTAETRPSTFNPDAPVFKPAQPRPSGKLNANAPEFIPGQLGTYDGGIGYVSVPDVKHGKGYNKGGYHRPIPYVHPPDGQYPPAWSGPHQQFMPLWVPCPQDVYAGGAVYDYVPYRYGAGRGYEGGDGQPRPMRGTRHGTPSVQGHKREASVSHAMGMPPQAHGPPRRVDTAEKRKDNKDLGKISEGKVKAEPKVVTKEPAARAPEVLVAPIATPPPDAKSKPLTWADRFRHSQPKEEAQDIPKVEESNLPTSIWKGRPTFADMMKKAAEAARKEEEMKMAAAKAAAAQKLAEQTEAQKAPGRPAAGVTPPIVSEPIRGATPLVTAERVPNATEDLILNKAKADVAKKEVTKAHAEAPNHKQKKSEQVADKDQKIPIHQFDVLPSAERQNGTVEVQPEQQISTKQVSRPEEPKTPKGALETLPSVQSPSVQPEMSVNFVESNRSEGVTPSNRAAPSGPSVHSHGLDSSKFDKILGVKAAIPEQPKDDVQSAEYAGGLDHFQTLESSPPQSSIELPEISESETSDQWHESRETLRSKQLEDAASRQLIESGEELEEPLGDTSDMSVATPSSDKLEPEVFAKAKQYSPPPSDLVFPIDTLVSCGFELMRVGLEFNSELVFSLSINRDINPNGGSESRRTGGARYEDKNYAHKYKGDNWVMQRRHAKPEQRGFGGWNKSSMEFSRDQLEALSRPQASESSWIRKQAKLKMDKDQQLTRRLMGLLNRLTIEKFDTIYRQVLMSGVETVQQAFMLVKIIFEKAITQHHFIPMYVELCAKLSYDLDNFLAVDPQQSPQGQQDTQSTAAAGERKTTKKSEFMRILLNCCQDSFENNLKPLEFPPDLEGDDKFEFELKYKHRMRGNMIFVGELFKQKLLAAKLLITCLDQVFAKRNECIASTGSIDTGDNHLEGMCTLLQTVGKSFDTDKWKYAAELEKRIQMLTDLGRNPQICFRIRCLIQNVLDSRHEKWVKSTPYKVEGPCRLQELRSKVMEQEKQQEDNAWRTKRRGKSYEVRAPSPRPQSPKSSAAPNVLSTPSIPPPMTAEELKRRTRGIVREFVMSHDPKEASLCVSELNLQQTRDWELYAYLFSAALEACAKLTADQDRQLVAKWMSDLAIGRSSQDALVKWLHGFLRDEPADHGYSMMIEDYPVVPLMLKELLNCMKESYSNVRGFTEVEKIIEGEIYPAVGLMV</sequence>
<dbReference type="Gene3D" id="1.25.40.180">
    <property type="match status" value="2"/>
</dbReference>
<proteinExistence type="inferred from homology"/>
<dbReference type="PANTHER" id="PTHR23253">
    <property type="entry name" value="EUKARYOTIC TRANSLATION INITIATION FACTOR 4 GAMMA"/>
    <property type="match status" value="1"/>
</dbReference>
<feature type="region of interest" description="Disordered" evidence="4">
    <location>
        <begin position="797"/>
        <end position="817"/>
    </location>
</feature>
<organism evidence="6 7">
    <name type="scientific">Babesia ovata</name>
    <dbReference type="NCBI Taxonomy" id="189622"/>
    <lineage>
        <taxon>Eukaryota</taxon>
        <taxon>Sar</taxon>
        <taxon>Alveolata</taxon>
        <taxon>Apicomplexa</taxon>
        <taxon>Aconoidasida</taxon>
        <taxon>Piroplasmida</taxon>
        <taxon>Babesiidae</taxon>
        <taxon>Babesia</taxon>
    </lineage>
</organism>
<feature type="compositionally biased region" description="Low complexity" evidence="4">
    <location>
        <begin position="298"/>
        <end position="309"/>
    </location>
</feature>
<feature type="region of interest" description="Disordered" evidence="4">
    <location>
        <begin position="1"/>
        <end position="43"/>
    </location>
</feature>
<feature type="compositionally biased region" description="Basic and acidic residues" evidence="4">
    <location>
        <begin position="176"/>
        <end position="186"/>
    </location>
</feature>
<feature type="region of interest" description="Disordered" evidence="4">
    <location>
        <begin position="298"/>
        <end position="325"/>
    </location>
</feature>
<feature type="compositionally biased region" description="Low complexity" evidence="4">
    <location>
        <begin position="512"/>
        <end position="524"/>
    </location>
</feature>
<evidence type="ECO:0000313" key="7">
    <source>
        <dbReference type="Proteomes" id="UP000236319"/>
    </source>
</evidence>
<feature type="compositionally biased region" description="Basic and acidic residues" evidence="4">
    <location>
        <begin position="242"/>
        <end position="256"/>
    </location>
</feature>
<feature type="region of interest" description="Disordered" evidence="4">
    <location>
        <begin position="994"/>
        <end position="1046"/>
    </location>
</feature>
<protein>
    <submittedName>
        <fullName evidence="6">MIF4G domain-containing protein</fullName>
    </submittedName>
</protein>
<feature type="compositionally biased region" description="Low complexity" evidence="4">
    <location>
        <begin position="797"/>
        <end position="809"/>
    </location>
</feature>
<dbReference type="RefSeq" id="XP_028867827.1">
    <property type="nucleotide sequence ID" value="XM_029011994.1"/>
</dbReference>
<feature type="compositionally biased region" description="Basic and acidic residues" evidence="4">
    <location>
        <begin position="355"/>
        <end position="384"/>
    </location>
</feature>
<dbReference type="GO" id="GO:0003729">
    <property type="term" value="F:mRNA binding"/>
    <property type="evidence" value="ECO:0007669"/>
    <property type="project" value="TreeGrafter"/>
</dbReference>
<feature type="domain" description="MIF4G" evidence="5">
    <location>
        <begin position="723"/>
        <end position="972"/>
    </location>
</feature>
<accession>A0A2H6KF36</accession>
<dbReference type="OrthoDB" id="514777at2759"/>
<keyword evidence="3" id="KW-0648">Protein biosynthesis</keyword>
<feature type="region of interest" description="Disordered" evidence="4">
    <location>
        <begin position="633"/>
        <end position="653"/>
    </location>
</feature>
<dbReference type="InterPro" id="IPR003890">
    <property type="entry name" value="MIF4G-like_typ-3"/>
</dbReference>
<feature type="compositionally biased region" description="Basic and acidic residues" evidence="4">
    <location>
        <begin position="994"/>
        <end position="1006"/>
    </location>
</feature>
<feature type="compositionally biased region" description="Basic and acidic residues" evidence="4">
    <location>
        <begin position="642"/>
        <end position="653"/>
    </location>
</feature>
<feature type="compositionally biased region" description="Polar residues" evidence="4">
    <location>
        <begin position="1026"/>
        <end position="1039"/>
    </location>
</feature>
<evidence type="ECO:0000313" key="6">
    <source>
        <dbReference type="EMBL" id="GBE61584.1"/>
    </source>
</evidence>
<comment type="caution">
    <text evidence="6">The sequence shown here is derived from an EMBL/GenBank/DDBJ whole genome shotgun (WGS) entry which is preliminary data.</text>
</comment>
<dbReference type="PANTHER" id="PTHR23253:SF9">
    <property type="entry name" value="EUKARYOTIC TRANSLATION INITIATION FACTOR 4 GAMMA 2"/>
    <property type="match status" value="1"/>
</dbReference>
<evidence type="ECO:0000256" key="2">
    <source>
        <dbReference type="ARBA" id="ARBA00022540"/>
    </source>
</evidence>
<dbReference type="AlphaFoldDB" id="A0A2H6KF36"/>
<name>A0A2H6KF36_9APIC</name>
<gene>
    <name evidence="6" type="ORF">BOVATA_030770</name>
</gene>